<evidence type="ECO:0000313" key="2">
    <source>
        <dbReference type="EMBL" id="MDT0306107.1"/>
    </source>
</evidence>
<keyword evidence="1" id="KW-0812">Transmembrane</keyword>
<evidence type="ECO:0000313" key="3">
    <source>
        <dbReference type="Proteomes" id="UP001183388"/>
    </source>
</evidence>
<dbReference type="Proteomes" id="UP001183388">
    <property type="component" value="Unassembled WGS sequence"/>
</dbReference>
<name>A0ABU2L3G3_9ACTN</name>
<accession>A0ABU2L3G3</accession>
<dbReference type="RefSeq" id="WP_311629026.1">
    <property type="nucleotide sequence ID" value="NZ_JAVREN010000004.1"/>
</dbReference>
<comment type="caution">
    <text evidence="2">The sequence shown here is derived from an EMBL/GenBank/DDBJ whole genome shotgun (WGS) entry which is preliminary data.</text>
</comment>
<sequence>MSPPLDLVAVAGAVARRLDGVHPAMLPLLTLIATAATITAVPLVALTLTLACLRRAAIATANWQPRRRVPAPARAQTGGIAL</sequence>
<keyword evidence="1" id="KW-0472">Membrane</keyword>
<feature type="transmembrane region" description="Helical" evidence="1">
    <location>
        <begin position="28"/>
        <end position="53"/>
    </location>
</feature>
<proteinExistence type="predicted"/>
<dbReference type="EMBL" id="JAVREN010000004">
    <property type="protein sequence ID" value="MDT0306107.1"/>
    <property type="molecule type" value="Genomic_DNA"/>
</dbReference>
<organism evidence="2 3">
    <name type="scientific">Streptomyces boetiae</name>
    <dbReference type="NCBI Taxonomy" id="3075541"/>
    <lineage>
        <taxon>Bacteria</taxon>
        <taxon>Bacillati</taxon>
        <taxon>Actinomycetota</taxon>
        <taxon>Actinomycetes</taxon>
        <taxon>Kitasatosporales</taxon>
        <taxon>Streptomycetaceae</taxon>
        <taxon>Streptomyces</taxon>
    </lineage>
</organism>
<evidence type="ECO:0000256" key="1">
    <source>
        <dbReference type="SAM" id="Phobius"/>
    </source>
</evidence>
<keyword evidence="1" id="KW-1133">Transmembrane helix</keyword>
<gene>
    <name evidence="2" type="ORF">RM780_03905</name>
</gene>
<keyword evidence="3" id="KW-1185">Reference proteome</keyword>
<protein>
    <submittedName>
        <fullName evidence="2">Uncharacterized protein</fullName>
    </submittedName>
</protein>
<reference evidence="3" key="1">
    <citation type="submission" date="2023-07" db="EMBL/GenBank/DDBJ databases">
        <title>30 novel species of actinomycetes from the DSMZ collection.</title>
        <authorList>
            <person name="Nouioui I."/>
        </authorList>
    </citation>
    <scope>NUCLEOTIDE SEQUENCE [LARGE SCALE GENOMIC DNA]</scope>
    <source>
        <strain evidence="3">DSM 44917</strain>
    </source>
</reference>